<proteinExistence type="inferred from homology"/>
<dbReference type="PROSITE" id="PS00099">
    <property type="entry name" value="THIOLASE_3"/>
    <property type="match status" value="1"/>
</dbReference>
<dbReference type="PANTHER" id="PTHR43365">
    <property type="entry name" value="BLR7806 PROTEIN"/>
    <property type="match status" value="1"/>
</dbReference>
<gene>
    <name evidence="8" type="primary">fadA_2</name>
    <name evidence="8" type="ORF">SAMEA2275694_01146</name>
</gene>
<dbReference type="Pfam" id="PF02803">
    <property type="entry name" value="Thiolase_C"/>
    <property type="match status" value="1"/>
</dbReference>
<keyword evidence="3 5" id="KW-0012">Acyltransferase</keyword>
<dbReference type="PIRSF" id="PIRSF000429">
    <property type="entry name" value="Ac-CoA_Ac_transf"/>
    <property type="match status" value="1"/>
</dbReference>
<sequence length="387" mass="40776">MRVREAVVVDAVRTQVGRRGGSLSDWHPVDLFALTLRGLTDRNPVPPNEIDDVIAGCVLQYGEQTGNLARHSVLAAGLPESVPGVTVDRQCGSGLQAVAFAAQAVASGMQRVVMAGGVESMSRVPLPPAMEPGAALGPQYSDAEISRYQGRLTAQGLSSELLNSTFGLTRTELDEFSARSHERAAAAWNAGYFDPHLVRVPSEGEQRRDEGIRVPVDSEKISRLPAIFAEGGATTAANSSQLSDGAAALLIADRRYAQTRGLAVKARFAALTVAASDPVIQFTAILDATDKALKDAGLSIADIDLFEVNEAFAGVPLVFQKVFDIPADKLNVNGGSIAIGHPLGSTGARMLTDLIGELTRRRAQRGLLAVCEASGTANAVIVERLES</sequence>
<dbReference type="GO" id="GO:0016747">
    <property type="term" value="F:acyltransferase activity, transferring groups other than amino-acyl groups"/>
    <property type="evidence" value="ECO:0007669"/>
    <property type="project" value="InterPro"/>
</dbReference>
<dbReference type="RefSeq" id="WP_074320202.1">
    <property type="nucleotide sequence ID" value="NZ_FSCP01000001.1"/>
</dbReference>
<evidence type="ECO:0000256" key="5">
    <source>
        <dbReference type="RuleBase" id="RU003557"/>
    </source>
</evidence>
<evidence type="ECO:0000313" key="9">
    <source>
        <dbReference type="Proteomes" id="UP000185183"/>
    </source>
</evidence>
<evidence type="ECO:0000313" key="8">
    <source>
        <dbReference type="EMBL" id="SHW98717.1"/>
    </source>
</evidence>
<comment type="caution">
    <text evidence="8">The sequence shown here is derived from an EMBL/GenBank/DDBJ whole genome shotgun (WGS) entry which is preliminary data.</text>
</comment>
<evidence type="ECO:0000256" key="4">
    <source>
        <dbReference type="PIRSR" id="PIRSR000429-1"/>
    </source>
</evidence>
<evidence type="ECO:0000256" key="3">
    <source>
        <dbReference type="ARBA" id="ARBA00023315"/>
    </source>
</evidence>
<dbReference type="EMBL" id="FSFA01000001">
    <property type="protein sequence ID" value="SHW98717.1"/>
    <property type="molecule type" value="Genomic_DNA"/>
</dbReference>
<dbReference type="InterPro" id="IPR020617">
    <property type="entry name" value="Thiolase_C"/>
</dbReference>
<feature type="active site" description="Acyl-thioester intermediate" evidence="4">
    <location>
        <position position="91"/>
    </location>
</feature>
<dbReference type="CDD" id="cd00751">
    <property type="entry name" value="thiolase"/>
    <property type="match status" value="1"/>
</dbReference>
<evidence type="ECO:0000259" key="6">
    <source>
        <dbReference type="Pfam" id="PF00108"/>
    </source>
</evidence>
<dbReference type="InterPro" id="IPR020616">
    <property type="entry name" value="Thiolase_N"/>
</dbReference>
<name>A0A9Q7SBV2_9MYCO</name>
<evidence type="ECO:0000256" key="2">
    <source>
        <dbReference type="ARBA" id="ARBA00022679"/>
    </source>
</evidence>
<dbReference type="Proteomes" id="UP000185183">
    <property type="component" value="Unassembled WGS sequence"/>
</dbReference>
<feature type="domain" description="Thiolase C-terminal" evidence="7">
    <location>
        <begin position="264"/>
        <end position="384"/>
    </location>
</feature>
<dbReference type="Gene3D" id="3.40.47.10">
    <property type="match status" value="2"/>
</dbReference>
<comment type="similarity">
    <text evidence="1 5">Belongs to the thiolase-like superfamily. Thiolase family.</text>
</comment>
<evidence type="ECO:0000259" key="7">
    <source>
        <dbReference type="Pfam" id="PF02803"/>
    </source>
</evidence>
<feature type="active site" description="Proton acceptor" evidence="4">
    <location>
        <position position="371"/>
    </location>
</feature>
<dbReference type="PROSITE" id="PS00737">
    <property type="entry name" value="THIOLASE_2"/>
    <property type="match status" value="1"/>
</dbReference>
<reference evidence="8 9" key="1">
    <citation type="submission" date="2016-11" db="EMBL/GenBank/DDBJ databases">
        <authorList>
            <consortium name="Pathogen Informatics"/>
        </authorList>
    </citation>
    <scope>NUCLEOTIDE SEQUENCE [LARGE SCALE GENOMIC DNA]</scope>
    <source>
        <strain evidence="8 9">968</strain>
    </source>
</reference>
<dbReference type="PANTHER" id="PTHR43365:SF1">
    <property type="entry name" value="ACETYL-COA C-ACYLTRANSFERASE"/>
    <property type="match status" value="1"/>
</dbReference>
<dbReference type="InterPro" id="IPR020610">
    <property type="entry name" value="Thiolase_AS"/>
</dbReference>
<dbReference type="InterPro" id="IPR020613">
    <property type="entry name" value="Thiolase_CS"/>
</dbReference>
<dbReference type="SUPFAM" id="SSF53901">
    <property type="entry name" value="Thiolase-like"/>
    <property type="match status" value="2"/>
</dbReference>
<organism evidence="8 9">
    <name type="scientific">Mycobacteroides abscessus subsp. bolletii</name>
    <dbReference type="NCBI Taxonomy" id="319705"/>
    <lineage>
        <taxon>Bacteria</taxon>
        <taxon>Bacillati</taxon>
        <taxon>Actinomycetota</taxon>
        <taxon>Actinomycetes</taxon>
        <taxon>Mycobacteriales</taxon>
        <taxon>Mycobacteriaceae</taxon>
        <taxon>Mycobacteroides</taxon>
        <taxon>Mycobacteroides abscessus</taxon>
    </lineage>
</organism>
<feature type="domain" description="Thiolase N-terminal" evidence="6">
    <location>
        <begin position="7"/>
        <end position="253"/>
    </location>
</feature>
<dbReference type="Pfam" id="PF00108">
    <property type="entry name" value="Thiolase_N"/>
    <property type="match status" value="1"/>
</dbReference>
<dbReference type="InterPro" id="IPR016039">
    <property type="entry name" value="Thiolase-like"/>
</dbReference>
<dbReference type="AlphaFoldDB" id="A0A9Q7SBV2"/>
<feature type="active site" description="Proton acceptor" evidence="4">
    <location>
        <position position="341"/>
    </location>
</feature>
<dbReference type="EC" id="2.3.1.-" evidence="8"/>
<dbReference type="InterPro" id="IPR002155">
    <property type="entry name" value="Thiolase"/>
</dbReference>
<dbReference type="NCBIfam" id="TIGR01930">
    <property type="entry name" value="AcCoA-C-Actrans"/>
    <property type="match status" value="1"/>
</dbReference>
<protein>
    <submittedName>
        <fullName evidence="8">Acetyl-CoA acetyltransferase</fullName>
        <ecNumber evidence="8">2.3.1.-</ecNumber>
    </submittedName>
</protein>
<keyword evidence="2 5" id="KW-0808">Transferase</keyword>
<evidence type="ECO:0000256" key="1">
    <source>
        <dbReference type="ARBA" id="ARBA00010982"/>
    </source>
</evidence>
<accession>A0A9Q7SBV2</accession>